<dbReference type="SMART" id="SM00451">
    <property type="entry name" value="ZnF_U1"/>
    <property type="match status" value="1"/>
</dbReference>
<dbReference type="SMART" id="SM00572">
    <property type="entry name" value="DZF"/>
    <property type="match status" value="1"/>
</dbReference>
<dbReference type="Pfam" id="PF12874">
    <property type="entry name" value="zf-met"/>
    <property type="match status" value="1"/>
</dbReference>
<dbReference type="OMA" id="THTRDIC"/>
<dbReference type="GO" id="GO:0071011">
    <property type="term" value="C:precatalytic spliceosome"/>
    <property type="evidence" value="ECO:0007669"/>
    <property type="project" value="TreeGrafter"/>
</dbReference>
<reference evidence="4" key="2">
    <citation type="journal article" date="2017" name="Sci. Adv.">
        <title>A tail of two voltages: Proteomic comparison of the three electric organs of the electric eel.</title>
        <authorList>
            <person name="Traeger L.L."/>
            <person name="Sabat G."/>
            <person name="Barrett-Wilt G.A."/>
            <person name="Wells G.B."/>
            <person name="Sussman M.R."/>
        </authorList>
    </citation>
    <scope>NUCLEOTIDE SEQUENCE [LARGE SCALE GENOMIC DNA]</scope>
</reference>
<dbReference type="InterPro" id="IPR049401">
    <property type="entry name" value="DZF_dom_N"/>
</dbReference>
<dbReference type="GeneTree" id="ENSGT00940000162148"/>
<dbReference type="PANTHER" id="PTHR45762:SF2">
    <property type="entry name" value="ZINC FINGER RNA-BINDING PROTEIN 2"/>
    <property type="match status" value="1"/>
</dbReference>
<sequence>PVLVNTAPVAVTTTSGKAVPGAVAPAAPLVLQKSSVPTPPKAHSAAAPDLAKVEEAVKQQVALKSDPQSEDEGDGGGAQGDIQPVGHDYVEEVRNDDGKVIRFHCKLCECSFNDPNAKDMHLKGRRHRLQYKKKVNPDLLVEIKPSNRARKLLEGKLRKQKQKAVLKRQHEDEQRWHMEMRRYEEDMYWRKAEEEHLYWGDQRRRIAPPPLMSRPGIPVPPLLPVRRPDSPDDRHIMAKHSTIYPVEEELQAVQRIVSHSERALKLVSDVLLEQEATAEGKDTADKKAEPQGRVLKGVMRVGILAKGLLLHGDRNVQLILLVAKKPTVSLLGSIADQLPKQLTSFCEDQYVVQAHPEEANVVIISSKEPKMQVTVSLTSPVMREEPALGMEEKDPPDVLNRTKCLEYLAALRHAKWFQARANGLQSCVIIMRVLRDLCQRVPTWAKMSDWAMELLVEKAISSAAGLLSPGEAMRRVLECIASGILLQDGPGLFDPCEKVQTDALGSMTKQSREDVTASAQHALRLLAFRQIHKVLGMASLPVSKASARNRKRRRDGVDEGEGEGKKDKKEVSRDV</sequence>
<keyword evidence="4" id="KW-1185">Reference proteome</keyword>
<dbReference type="AlphaFoldDB" id="A0A4W4F996"/>
<evidence type="ECO:0000313" key="3">
    <source>
        <dbReference type="Ensembl" id="ENSEEEP00000021241.2"/>
    </source>
</evidence>
<dbReference type="FunFam" id="1.10.1410.40:FF:000001">
    <property type="entry name" value="interleukin enhancer-binding factor 3 isoform X1"/>
    <property type="match status" value="1"/>
</dbReference>
<dbReference type="InterPro" id="IPR036236">
    <property type="entry name" value="Znf_C2H2_sf"/>
</dbReference>
<dbReference type="GO" id="GO:0003727">
    <property type="term" value="F:single-stranded RNA binding"/>
    <property type="evidence" value="ECO:0007669"/>
    <property type="project" value="TreeGrafter"/>
</dbReference>
<reference evidence="4" key="1">
    <citation type="journal article" date="2014" name="Science">
        <title>Nonhuman genetics. Genomic basis for the convergent evolution of electric organs.</title>
        <authorList>
            <person name="Gallant J.R."/>
            <person name="Traeger L.L."/>
            <person name="Volkening J.D."/>
            <person name="Moffett H."/>
            <person name="Chen P.H."/>
            <person name="Novina C.D."/>
            <person name="Phillips G.N.Jr."/>
            <person name="Anand R."/>
            <person name="Wells G.B."/>
            <person name="Pinch M."/>
            <person name="Guth R."/>
            <person name="Unguez G.A."/>
            <person name="Albert J.S."/>
            <person name="Zakon H.H."/>
            <person name="Samanta M.P."/>
            <person name="Sussman M.R."/>
        </authorList>
    </citation>
    <scope>NUCLEOTIDE SEQUENCE [LARGE SCALE GENOMIC DNA]</scope>
</reference>
<dbReference type="PROSITE" id="PS00028">
    <property type="entry name" value="ZINC_FINGER_C2H2_1"/>
    <property type="match status" value="1"/>
</dbReference>
<dbReference type="FunFam" id="3.30.460.10:FF:000010">
    <property type="entry name" value="Zinc finger RNA-binding protein 2"/>
    <property type="match status" value="1"/>
</dbReference>
<dbReference type="PANTHER" id="PTHR45762">
    <property type="entry name" value="ZINC FINGER RNA-BINDING PROTEIN"/>
    <property type="match status" value="1"/>
</dbReference>
<dbReference type="InterPro" id="IPR043519">
    <property type="entry name" value="NT_sf"/>
</dbReference>
<reference evidence="3" key="5">
    <citation type="submission" date="2025-09" db="UniProtKB">
        <authorList>
            <consortium name="Ensembl"/>
        </authorList>
    </citation>
    <scope>IDENTIFICATION</scope>
</reference>
<dbReference type="Gene3D" id="3.30.460.10">
    <property type="entry name" value="Beta Polymerase, domain 2"/>
    <property type="match status" value="1"/>
</dbReference>
<organism evidence="3 4">
    <name type="scientific">Electrophorus electricus</name>
    <name type="common">Electric eel</name>
    <name type="synonym">Gymnotus electricus</name>
    <dbReference type="NCBI Taxonomy" id="8005"/>
    <lineage>
        <taxon>Eukaryota</taxon>
        <taxon>Metazoa</taxon>
        <taxon>Chordata</taxon>
        <taxon>Craniata</taxon>
        <taxon>Vertebrata</taxon>
        <taxon>Euteleostomi</taxon>
        <taxon>Actinopterygii</taxon>
        <taxon>Neopterygii</taxon>
        <taxon>Teleostei</taxon>
        <taxon>Ostariophysi</taxon>
        <taxon>Gymnotiformes</taxon>
        <taxon>Gymnotoidei</taxon>
        <taxon>Gymnotidae</taxon>
        <taxon>Electrophorus</taxon>
    </lineage>
</organism>
<name>A0A4W4F996_ELEEL</name>
<dbReference type="Ensembl" id="ENSEEET00000021479.2">
    <property type="protein sequence ID" value="ENSEEEP00000021241.2"/>
    <property type="gene ID" value="ENSEEEG00000010349.2"/>
</dbReference>
<feature type="compositionally biased region" description="Basic and acidic residues" evidence="1">
    <location>
        <begin position="562"/>
        <end position="575"/>
    </location>
</feature>
<gene>
    <name evidence="3" type="primary">ZFR2</name>
</gene>
<evidence type="ECO:0000313" key="4">
    <source>
        <dbReference type="Proteomes" id="UP000314983"/>
    </source>
</evidence>
<dbReference type="PROSITE" id="PS51703">
    <property type="entry name" value="DZF"/>
    <property type="match status" value="1"/>
</dbReference>
<dbReference type="Pfam" id="PF20965">
    <property type="entry name" value="DZF_C"/>
    <property type="match status" value="1"/>
</dbReference>
<evidence type="ECO:0000256" key="1">
    <source>
        <dbReference type="SAM" id="MobiDB-lite"/>
    </source>
</evidence>
<dbReference type="Pfam" id="PF07528">
    <property type="entry name" value="DZF_N"/>
    <property type="match status" value="1"/>
</dbReference>
<accession>A0A4W4F996</accession>
<dbReference type="STRING" id="8005.ENSEEEP00000021241"/>
<dbReference type="InterPro" id="IPR013087">
    <property type="entry name" value="Znf_C2H2_type"/>
</dbReference>
<dbReference type="InterPro" id="IPR006561">
    <property type="entry name" value="DZF_dom"/>
</dbReference>
<reference evidence="3" key="4">
    <citation type="submission" date="2025-08" db="UniProtKB">
        <authorList>
            <consortium name="Ensembl"/>
        </authorList>
    </citation>
    <scope>IDENTIFICATION</scope>
</reference>
<protein>
    <recommendedName>
        <fullName evidence="2">DZF domain-containing protein</fullName>
    </recommendedName>
</protein>
<dbReference type="GO" id="GO:0003725">
    <property type="term" value="F:double-stranded RNA binding"/>
    <property type="evidence" value="ECO:0007669"/>
    <property type="project" value="TreeGrafter"/>
</dbReference>
<feature type="region of interest" description="Disordered" evidence="1">
    <location>
        <begin position="60"/>
        <end position="84"/>
    </location>
</feature>
<dbReference type="SUPFAM" id="SSF57667">
    <property type="entry name" value="beta-beta-alpha zinc fingers"/>
    <property type="match status" value="1"/>
</dbReference>
<dbReference type="Proteomes" id="UP000314983">
    <property type="component" value="Chromosome 26"/>
</dbReference>
<dbReference type="FunFam" id="3.30.160.60:FF:000153">
    <property type="entry name" value="Zinc finger RNA-binding protein 2"/>
    <property type="match status" value="1"/>
</dbReference>
<feature type="domain" description="DZF" evidence="2">
    <location>
        <begin position="214"/>
        <end position="575"/>
    </location>
</feature>
<feature type="region of interest" description="Disordered" evidence="1">
    <location>
        <begin position="544"/>
        <end position="575"/>
    </location>
</feature>
<dbReference type="InterPro" id="IPR049402">
    <property type="entry name" value="DZF_dom_C"/>
</dbReference>
<reference evidence="3" key="3">
    <citation type="submission" date="2020-05" db="EMBL/GenBank/DDBJ databases">
        <title>Electrophorus electricus (electric eel) genome, fEleEle1, primary haplotype.</title>
        <authorList>
            <person name="Myers G."/>
            <person name="Meyer A."/>
            <person name="Fedrigo O."/>
            <person name="Formenti G."/>
            <person name="Rhie A."/>
            <person name="Tracey A."/>
            <person name="Sims Y."/>
            <person name="Jarvis E.D."/>
        </authorList>
    </citation>
    <scope>NUCLEOTIDE SEQUENCE [LARGE SCALE GENOMIC DNA]</scope>
</reference>
<dbReference type="Gene3D" id="1.10.1410.40">
    <property type="match status" value="1"/>
</dbReference>
<dbReference type="GO" id="GO:0008270">
    <property type="term" value="F:zinc ion binding"/>
    <property type="evidence" value="ECO:0007669"/>
    <property type="project" value="InterPro"/>
</dbReference>
<proteinExistence type="predicted"/>
<dbReference type="Gene3D" id="3.30.160.60">
    <property type="entry name" value="Classic Zinc Finger"/>
    <property type="match status" value="1"/>
</dbReference>
<evidence type="ECO:0000259" key="2">
    <source>
        <dbReference type="PROSITE" id="PS51703"/>
    </source>
</evidence>
<dbReference type="InterPro" id="IPR003604">
    <property type="entry name" value="Matrin/U1-like-C_Znf_C2H2"/>
</dbReference>